<dbReference type="InterPro" id="IPR029044">
    <property type="entry name" value="Nucleotide-diphossugar_trans"/>
</dbReference>
<reference evidence="1" key="2">
    <citation type="submission" date="2023-02" db="EMBL/GenBank/DDBJ databases">
        <authorList>
            <person name="Rayyan A."/>
            <person name="Meyer T."/>
            <person name="Kyndt J.A."/>
        </authorList>
    </citation>
    <scope>NUCLEOTIDE SEQUENCE</scope>
    <source>
        <strain evidence="1">DSM 9987</strain>
    </source>
</reference>
<dbReference type="SUPFAM" id="SSF53448">
    <property type="entry name" value="Nucleotide-diphospho-sugar transferases"/>
    <property type="match status" value="1"/>
</dbReference>
<keyword evidence="2" id="KW-1185">Reference proteome</keyword>
<evidence type="ECO:0008006" key="3">
    <source>
        <dbReference type="Google" id="ProtNLM"/>
    </source>
</evidence>
<proteinExistence type="predicted"/>
<dbReference type="RefSeq" id="WP_272779662.1">
    <property type="nucleotide sequence ID" value="NZ_JAQQLI010000053.1"/>
</dbReference>
<name>A0ABT5JGK3_RHOTP</name>
<gene>
    <name evidence="1" type="ORF">PQJ73_24355</name>
</gene>
<evidence type="ECO:0000313" key="1">
    <source>
        <dbReference type="EMBL" id="MDC7788829.1"/>
    </source>
</evidence>
<reference evidence="1" key="1">
    <citation type="journal article" date="2023" name="Microbiol Resour">
        <title>Genome Sequences of Rhodoplanes serenus and Two Thermotolerant Strains, Rhodoplanes tepidamans and 'Rhodoplanes cryptolactis,' Further Refine the Genus.</title>
        <authorList>
            <person name="Rayyan A.A."/>
            <person name="Kyndt J.A."/>
        </authorList>
    </citation>
    <scope>NUCLEOTIDE SEQUENCE</scope>
    <source>
        <strain evidence="1">DSM 9987</strain>
    </source>
</reference>
<sequence length="306" mass="35402">MTAERVCVYTALTGDYERLNEQPVAARSSIPFVCITDDPELTSTTWQVRRAAPTFGLDPVRSQREWKMLPHVHLPEFDASLYIDNTVLLREPPERLLERLPESGLAMAPHSFRASVEDEFVAVMKHGLDETDRVLEQLHHLAIEAPELLQEAPWWTGLMIRDHRRPAVQAAMETWRAHMLRYSRRDQLSINLALHRAGLTPDALPFDNNESEFHVWPHRPAGWPARRQVPRRATALTPLLVRLGELEAQVRQRESVADSPAWLLAEDLSRYADRHPGRRLRLLLRAVKLIRRWAPWRDAARRPSRP</sequence>
<dbReference type="Proteomes" id="UP001165652">
    <property type="component" value="Unassembled WGS sequence"/>
</dbReference>
<comment type="caution">
    <text evidence="1">The sequence shown here is derived from an EMBL/GenBank/DDBJ whole genome shotgun (WGS) entry which is preliminary data.</text>
</comment>
<protein>
    <recommendedName>
        <fullName evidence="3">DUF616 domain-containing protein</fullName>
    </recommendedName>
</protein>
<dbReference type="EMBL" id="JAQQLI010000053">
    <property type="protein sequence ID" value="MDC7788829.1"/>
    <property type="molecule type" value="Genomic_DNA"/>
</dbReference>
<organism evidence="1 2">
    <name type="scientific">Rhodoplanes tepidamans</name>
    <name type="common">Rhodoplanes cryptolactis</name>
    <dbReference type="NCBI Taxonomy" id="200616"/>
    <lineage>
        <taxon>Bacteria</taxon>
        <taxon>Pseudomonadati</taxon>
        <taxon>Pseudomonadota</taxon>
        <taxon>Alphaproteobacteria</taxon>
        <taxon>Hyphomicrobiales</taxon>
        <taxon>Nitrobacteraceae</taxon>
        <taxon>Rhodoplanes</taxon>
    </lineage>
</organism>
<accession>A0ABT5JGK3</accession>
<evidence type="ECO:0000313" key="2">
    <source>
        <dbReference type="Proteomes" id="UP001165652"/>
    </source>
</evidence>